<dbReference type="GO" id="GO:0008270">
    <property type="term" value="F:zinc ion binding"/>
    <property type="evidence" value="ECO:0007669"/>
    <property type="project" value="UniProtKB-KW"/>
</dbReference>
<dbReference type="InterPro" id="IPR047187">
    <property type="entry name" value="SF1_C_Upf1"/>
</dbReference>
<dbReference type="GO" id="GO:0016787">
    <property type="term" value="F:hydrolase activity"/>
    <property type="evidence" value="ECO:0007669"/>
    <property type="project" value="UniProtKB-KW"/>
</dbReference>
<dbReference type="GO" id="GO:0031380">
    <property type="term" value="C:nuclear RNA-directed RNA polymerase complex"/>
    <property type="evidence" value="ECO:0007669"/>
    <property type="project" value="TreeGrafter"/>
</dbReference>
<evidence type="ECO:0000256" key="7">
    <source>
        <dbReference type="ARBA" id="ARBA00022833"/>
    </source>
</evidence>
<evidence type="ECO:0000256" key="3">
    <source>
        <dbReference type="ARBA" id="ARBA00022741"/>
    </source>
</evidence>
<dbReference type="Proteomes" id="UP000005408">
    <property type="component" value="Unassembled WGS sequence"/>
</dbReference>
<dbReference type="GO" id="GO:0004386">
    <property type="term" value="F:helicase activity"/>
    <property type="evidence" value="ECO:0007669"/>
    <property type="project" value="UniProtKB-KW"/>
</dbReference>
<feature type="compositionally biased region" description="Basic residues" evidence="9">
    <location>
        <begin position="2266"/>
        <end position="2276"/>
    </location>
</feature>
<keyword evidence="3" id="KW-0547">Nucleotide-binding</keyword>
<reference evidence="11" key="1">
    <citation type="submission" date="2022-08" db="UniProtKB">
        <authorList>
            <consortium name="EnsemblMetazoa"/>
        </authorList>
    </citation>
    <scope>IDENTIFICATION</scope>
    <source>
        <strain evidence="11">05x7-T-G4-1.051#20</strain>
    </source>
</reference>
<feature type="region of interest" description="Disordered" evidence="9">
    <location>
        <begin position="2245"/>
        <end position="2331"/>
    </location>
</feature>
<accession>A0A8W8I9M2</accession>
<dbReference type="GO" id="GO:0005524">
    <property type="term" value="F:ATP binding"/>
    <property type="evidence" value="ECO:0007669"/>
    <property type="project" value="UniProtKB-KW"/>
</dbReference>
<dbReference type="CDD" id="cd18808">
    <property type="entry name" value="SF1_C_Upf1"/>
    <property type="match status" value="1"/>
</dbReference>
<dbReference type="SMART" id="SM00438">
    <property type="entry name" value="ZnF_NFX"/>
    <property type="match status" value="6"/>
</dbReference>
<keyword evidence="12" id="KW-1185">Reference proteome</keyword>
<dbReference type="InterPro" id="IPR057373">
    <property type="entry name" value="ZNFX1"/>
</dbReference>
<dbReference type="Pfam" id="PF13087">
    <property type="entry name" value="AAA_12"/>
    <property type="match status" value="1"/>
</dbReference>
<keyword evidence="5" id="KW-0378">Hydrolase</keyword>
<evidence type="ECO:0000256" key="9">
    <source>
        <dbReference type="SAM" id="MobiDB-lite"/>
    </source>
</evidence>
<evidence type="ECO:0000313" key="12">
    <source>
        <dbReference type="Proteomes" id="UP000005408"/>
    </source>
</evidence>
<keyword evidence="2" id="KW-0677">Repeat</keyword>
<keyword evidence="1" id="KW-0479">Metal-binding</keyword>
<dbReference type="Pfam" id="PF25396">
    <property type="entry name" value="ZNFX1"/>
    <property type="match status" value="1"/>
</dbReference>
<evidence type="ECO:0000259" key="10">
    <source>
        <dbReference type="SMART" id="SM00438"/>
    </source>
</evidence>
<evidence type="ECO:0000256" key="2">
    <source>
        <dbReference type="ARBA" id="ARBA00022737"/>
    </source>
</evidence>
<feature type="compositionally biased region" description="Polar residues" evidence="9">
    <location>
        <begin position="2277"/>
        <end position="2302"/>
    </location>
</feature>
<evidence type="ECO:0000256" key="1">
    <source>
        <dbReference type="ARBA" id="ARBA00022723"/>
    </source>
</evidence>
<feature type="domain" description="NF-X1-type" evidence="10">
    <location>
        <begin position="1188"/>
        <end position="1210"/>
    </location>
</feature>
<feature type="domain" description="NF-X1-type" evidence="10">
    <location>
        <begin position="1433"/>
        <end position="1457"/>
    </location>
</feature>
<dbReference type="InterPro" id="IPR041677">
    <property type="entry name" value="DNA2/NAM7_AAA_11"/>
</dbReference>
<dbReference type="PANTHER" id="PTHR10887">
    <property type="entry name" value="DNA2/NAM7 HELICASE FAMILY"/>
    <property type="match status" value="1"/>
</dbReference>
<feature type="domain" description="NF-X1-type" evidence="10">
    <location>
        <begin position="1493"/>
        <end position="1512"/>
    </location>
</feature>
<dbReference type="SUPFAM" id="SSF52540">
    <property type="entry name" value="P-loop containing nucleoside triphosphate hydrolases"/>
    <property type="match status" value="1"/>
</dbReference>
<feature type="region of interest" description="Disordered" evidence="9">
    <location>
        <begin position="2144"/>
        <end position="2195"/>
    </location>
</feature>
<dbReference type="InterPro" id="IPR027417">
    <property type="entry name" value="P-loop_NTPase"/>
</dbReference>
<feature type="compositionally biased region" description="Basic residues" evidence="9">
    <location>
        <begin position="2320"/>
        <end position="2331"/>
    </location>
</feature>
<dbReference type="EnsemblMetazoa" id="G13217.2">
    <property type="protein sequence ID" value="G13217.2:cds"/>
    <property type="gene ID" value="G13217"/>
</dbReference>
<keyword evidence="4" id="KW-0863">Zinc-finger</keyword>
<dbReference type="Pfam" id="PF13086">
    <property type="entry name" value="AAA_11"/>
    <property type="match status" value="1"/>
</dbReference>
<feature type="domain" description="NF-X1-type" evidence="10">
    <location>
        <begin position="1520"/>
        <end position="1541"/>
    </location>
</feature>
<dbReference type="GO" id="GO:0031048">
    <property type="term" value="P:regulatory ncRNA-mediated heterochromatin formation"/>
    <property type="evidence" value="ECO:0007669"/>
    <property type="project" value="TreeGrafter"/>
</dbReference>
<proteinExistence type="predicted"/>
<feature type="domain" description="NF-X1-type" evidence="10">
    <location>
        <begin position="1825"/>
        <end position="1843"/>
    </location>
</feature>
<evidence type="ECO:0000256" key="5">
    <source>
        <dbReference type="ARBA" id="ARBA00022801"/>
    </source>
</evidence>
<evidence type="ECO:0000313" key="11">
    <source>
        <dbReference type="EnsemblMetazoa" id="G13217.2:cds"/>
    </source>
</evidence>
<evidence type="ECO:0000256" key="6">
    <source>
        <dbReference type="ARBA" id="ARBA00022806"/>
    </source>
</evidence>
<evidence type="ECO:0000256" key="8">
    <source>
        <dbReference type="ARBA" id="ARBA00022840"/>
    </source>
</evidence>
<protein>
    <recommendedName>
        <fullName evidence="10">NF-X1-type domain-containing protein</fullName>
    </recommendedName>
</protein>
<keyword evidence="7" id="KW-0862">Zinc</keyword>
<organism evidence="11 12">
    <name type="scientific">Magallana gigas</name>
    <name type="common">Pacific oyster</name>
    <name type="synonym">Crassostrea gigas</name>
    <dbReference type="NCBI Taxonomy" id="29159"/>
    <lineage>
        <taxon>Eukaryota</taxon>
        <taxon>Metazoa</taxon>
        <taxon>Spiralia</taxon>
        <taxon>Lophotrochozoa</taxon>
        <taxon>Mollusca</taxon>
        <taxon>Bivalvia</taxon>
        <taxon>Autobranchia</taxon>
        <taxon>Pteriomorphia</taxon>
        <taxon>Ostreida</taxon>
        <taxon>Ostreoidea</taxon>
        <taxon>Ostreidae</taxon>
        <taxon>Magallana</taxon>
    </lineage>
</organism>
<dbReference type="InterPro" id="IPR041679">
    <property type="entry name" value="DNA2/NAM7-like_C"/>
</dbReference>
<feature type="compositionally biased region" description="Polar residues" evidence="9">
    <location>
        <begin position="2175"/>
        <end position="2184"/>
    </location>
</feature>
<feature type="domain" description="NF-X1-type" evidence="10">
    <location>
        <begin position="1216"/>
        <end position="1236"/>
    </location>
</feature>
<dbReference type="PANTHER" id="PTHR10887:SF341">
    <property type="entry name" value="NFX1-TYPE ZINC FINGER-CONTAINING PROTEIN 1"/>
    <property type="match status" value="1"/>
</dbReference>
<keyword evidence="8" id="KW-0067">ATP-binding</keyword>
<keyword evidence="6" id="KW-0347">Helicase</keyword>
<feature type="compositionally biased region" description="Basic and acidic residues" evidence="9">
    <location>
        <begin position="2185"/>
        <end position="2195"/>
    </location>
</feature>
<dbReference type="Gene3D" id="3.40.50.300">
    <property type="entry name" value="P-loop containing nucleotide triphosphate hydrolases"/>
    <property type="match status" value="3"/>
</dbReference>
<dbReference type="InterPro" id="IPR045055">
    <property type="entry name" value="DNA2/NAM7-like"/>
</dbReference>
<dbReference type="InterPro" id="IPR000967">
    <property type="entry name" value="Znf_NFX1"/>
</dbReference>
<name>A0A8W8I9M2_MAGGI</name>
<evidence type="ECO:0000256" key="4">
    <source>
        <dbReference type="ARBA" id="ARBA00022771"/>
    </source>
</evidence>
<dbReference type="FunFam" id="3.40.50.300:FF:000326">
    <property type="entry name" value="P-loop containing nucleoside triphosphate hydrolase"/>
    <property type="match status" value="1"/>
</dbReference>
<dbReference type="GO" id="GO:0005694">
    <property type="term" value="C:chromosome"/>
    <property type="evidence" value="ECO:0007669"/>
    <property type="project" value="UniProtKB-ARBA"/>
</dbReference>
<sequence length="2331" mass="270211">MSPRLKIHKNDMKTIIVPDSLKHWTMERGYSVPPLRTEELKRLSIFEVREILESSLWTNEKIRATVRSTSQNLEELKYFFQIIMKVLQNKRHSEDPNVITLIPVLASSNFEKNLHYLLQCGGRESVLPSIKSVVFFLQELCKRSPSNGNGFLELAVETNKKITDIIGDGDEDVDGLLDLKDDLEDINQIIVNRLAISEVKIEKQKKDTRKPPNNFRNIPILPTLNDLQTKPFFRPNLRDTPFENLDDYLDIQFRLLREDCISQLRNGIFEYIHTKYVEQSEARRIQDVRLYKHVTIEEGREMTLDGPMYTIKLDMNQVKRTRWEGGKRMLYGSLLCLIPDSYRRLYFGIIAESDTDAIKKDGRLKIVVKRQKGDLELTKGLKLTLIESVAYFEAYRHVLHCLQNIKEGELPFERYIVYCQTNIEKPLYLRREEEIKYDLQPIVSCSTIFKAPENKKSLRHAGFKTGHVDRQYKEKRLEVSILDRRWPRPSDLHLDLSQYEAFKSALTKEFVLIQGPPGTGKTHLGLRIAKALLHNSNYWRGVNMSEENLKQARKDQQKEEQLHPMLIVCYTNHALDQFLEGMIDFMDPANRAEWKQSVVRVGGRSNSEKIEDFTLKKRRREFRKKFIDHSKFQKELQQKVKEMCHHKSLIESARKNILDETVLKSVVNEVDILSRMKLPKPFKIMEWLKVTEKDLIEAAFEKYEETEETADTSNYVSLTETEELIDVETESDNAKHERMIEEDEFEMDFTFKDIGVSVETVLNEAKSDPNFTEEFIKHLDKEGLIVNDFFLKSKPMSNEEVNKRIRNVLNLSMPDRWRMYKYFEMKFCDFHSQRIAEIRAKYDAKYKDYLIEKNYVDKEILRSSMVIAMTTTGAARYQRVLNEIGPKIIIVEEAAEVLEAHIISTLSNKCEHLILIGDHKQLEPKPSVYELAEKYNLALSMFERMIENGLEFSCLMRQHRMRPEISNLVQDMYPGLENSDSVFNREHVMGIEKDVFFISHSHAEDQKGESQSSLNEFEAKYVMRLTRYLIQQGYKRQDITVLTPYAGQMFCIRDLMPKSEFLGIRISILDNYQGEENKIIILSLVRSNKEGRLGFLKKENRICVALSRAKIGLYVIGNFQMFEKHTRSSHLLRTAINKMKTTNSLCDGLPIYCQNHPSTQKTLAKSPDDFDKAPEGGCTLLCNFELECGHTCTRLCHPYDKEHLDIRCTFNCEKKCERGHICNKICHYPKHCRCRVKVKKVLDCYHTAEMACYQEPSTYKCLEVVRRTLDCGHEATMQCWIPEEQYECQIIVRRNLTCGHSEDLECHIDYERYNCMELVKRTLSICNHEVEMKCFENENIFNCPVEVTEKRKDCEHSFTRKCYISSILFQVQNKCCEMVKKTLPCKHFVDVECNVSIKGIKCQHLVTTNFPCHHDNVMVKCRKKDSTKCSSKCGLICSMGHECSKPCHFPEKCHCDIIVEKTHPICGHVLKVKCSENIENTKCFNKVVKTLSCEHKKTTLCHIDISQVKCKELVFKMLTCGHEKEVMCHKDVSDSDIQCQENILKSLNCGHRKMMHCFVDPLSVKCNEMTEKMLPCSHQQETECWRKVDEIKCNTNVEKNLPCGHSAFALCFQSPKDIKCEENVLKQLPNCCHTMWMKCYVSPNKIKCKHQVEFIQPTCNHINQIACHVNKSLQENVKMKPPQCTSTISRIELCGHEVINPCTNPSKNTCRKKCTVQLACGHSCTGDCQKCKGGLFHQICSENCTLNCVCGHKCTGKHCGNCKPCEDKCMSMCSHITCENVCSRPCMLCEKPCDWSCPHFSCELPCYEPCKRPRCNKKCPKILPCGHKCAGLCGEPCLKTCLQCKSDDESKHIIKTGLVQLSACEHIFPAYELDAAIEAQKISILHALRCPSCHSIISYHPRYNEILKKRANLLNMIKIQIQRQNSPVVTFPMVFGDGKECRRYLTEFGTFLSATKRKLEKINENDLRREQFYLEIIQNRLSSDDIHSYQTVIDIYGSIEVLSWKWKTLILKLAKNDIIEGLTASETPSETSIEDVHISKTDNIQTPADIEEKFCLLGQLDNVPIDIFITKQHEIKSFISEFKPLLSSQVNTRIEKADNFPKPSGYMDCHIDRWSVCENGHPFYDYDQKQACYICHHVEFKHPFSPRPKPSHDTNQKGARPKQFKQDQNKKSVSKMDTTGSSYSKETRKKSEQVSRYEGYELNIAESLSPQEHWEHEGWSDMYPEQTRLPPNRSVTDDFESMIRDITKTDTQKSHNYSRGSEPRTRGKGRNKRFNHKTNPLSTTTLPSEVLSDSNIENNPTSGRGRGGRGRGNQGNRGNRGNRRREGQRKK</sequence>